<evidence type="ECO:0000313" key="1">
    <source>
        <dbReference type="EMBL" id="KAK2637858.1"/>
    </source>
</evidence>
<organism evidence="1 2">
    <name type="scientific">Dipteronia dyeriana</name>
    <dbReference type="NCBI Taxonomy" id="168575"/>
    <lineage>
        <taxon>Eukaryota</taxon>
        <taxon>Viridiplantae</taxon>
        <taxon>Streptophyta</taxon>
        <taxon>Embryophyta</taxon>
        <taxon>Tracheophyta</taxon>
        <taxon>Spermatophyta</taxon>
        <taxon>Magnoliopsida</taxon>
        <taxon>eudicotyledons</taxon>
        <taxon>Gunneridae</taxon>
        <taxon>Pentapetalae</taxon>
        <taxon>rosids</taxon>
        <taxon>malvids</taxon>
        <taxon>Sapindales</taxon>
        <taxon>Sapindaceae</taxon>
        <taxon>Hippocastanoideae</taxon>
        <taxon>Acereae</taxon>
        <taxon>Dipteronia</taxon>
    </lineage>
</organism>
<evidence type="ECO:0008006" key="3">
    <source>
        <dbReference type="Google" id="ProtNLM"/>
    </source>
</evidence>
<accession>A0AAD9TL73</accession>
<dbReference type="InterPro" id="IPR036691">
    <property type="entry name" value="Endo/exonu/phosph_ase_sf"/>
</dbReference>
<dbReference type="PANTHER" id="PTHR33710:SF77">
    <property type="entry name" value="DNASE I-LIKE SUPERFAMILY PROTEIN"/>
    <property type="match status" value="1"/>
</dbReference>
<dbReference type="Proteomes" id="UP001280121">
    <property type="component" value="Unassembled WGS sequence"/>
</dbReference>
<keyword evidence="2" id="KW-1185">Reference proteome</keyword>
<dbReference type="Gene3D" id="3.60.10.10">
    <property type="entry name" value="Endonuclease/exonuclease/phosphatase"/>
    <property type="match status" value="1"/>
</dbReference>
<gene>
    <name evidence="1" type="ORF">Ddye_025653</name>
</gene>
<protein>
    <recommendedName>
        <fullName evidence="3">Endonuclease/exonuclease/phosphatase domain-containing protein</fullName>
    </recommendedName>
</protein>
<dbReference type="AlphaFoldDB" id="A0AAD9TL73"/>
<reference evidence="1" key="1">
    <citation type="journal article" date="2023" name="Plant J.">
        <title>Genome sequences and population genomics provide insights into the demographic history, inbreeding, and mutation load of two 'living fossil' tree species of Dipteronia.</title>
        <authorList>
            <person name="Feng Y."/>
            <person name="Comes H.P."/>
            <person name="Chen J."/>
            <person name="Zhu S."/>
            <person name="Lu R."/>
            <person name="Zhang X."/>
            <person name="Li P."/>
            <person name="Qiu J."/>
            <person name="Olsen K.M."/>
            <person name="Qiu Y."/>
        </authorList>
    </citation>
    <scope>NUCLEOTIDE SEQUENCE</scope>
    <source>
        <strain evidence="1">KIB01</strain>
    </source>
</reference>
<dbReference type="SUPFAM" id="SSF56219">
    <property type="entry name" value="DNase I-like"/>
    <property type="match status" value="1"/>
</dbReference>
<dbReference type="EMBL" id="JANJYI010000008">
    <property type="protein sequence ID" value="KAK2637858.1"/>
    <property type="molecule type" value="Genomic_DNA"/>
</dbReference>
<name>A0AAD9TL73_9ROSI</name>
<comment type="caution">
    <text evidence="1">The sequence shown here is derived from an EMBL/GenBank/DDBJ whole genome shotgun (WGS) entry which is preliminary data.</text>
</comment>
<evidence type="ECO:0000313" key="2">
    <source>
        <dbReference type="Proteomes" id="UP001280121"/>
    </source>
</evidence>
<dbReference type="PANTHER" id="PTHR33710">
    <property type="entry name" value="BNAC02G09200D PROTEIN"/>
    <property type="match status" value="1"/>
</dbReference>
<sequence length="130" mass="15033">MGFVGPKFTWSNEREGSASVLERLDRGICNNDWRNLFPNFVIRHLDFWGSDHRPLVLSFSENQGQGGAEPLKMKRRFLFEECWVDDSECKLLVDSVWNGVVVTSSVSEILKKIDRCGKVLQSWNIAKRRD</sequence>
<proteinExistence type="predicted"/>